<organism evidence="1 2">
    <name type="scientific">Candidatus Fimihabitans intestinipullorum</name>
    <dbReference type="NCBI Taxonomy" id="2840820"/>
    <lineage>
        <taxon>Bacteria</taxon>
        <taxon>Bacillati</taxon>
        <taxon>Mycoplasmatota</taxon>
        <taxon>Mycoplasmatota incertae sedis</taxon>
        <taxon>Candidatus Fimihabitans</taxon>
    </lineage>
</organism>
<comment type="caution">
    <text evidence="1">The sequence shown here is derived from an EMBL/GenBank/DDBJ whole genome shotgun (WGS) entry which is preliminary data.</text>
</comment>
<evidence type="ECO:0000313" key="2">
    <source>
        <dbReference type="Proteomes" id="UP000824087"/>
    </source>
</evidence>
<gene>
    <name evidence="1" type="ORF">IAD49_06900</name>
</gene>
<dbReference type="EMBL" id="DVML01000041">
    <property type="protein sequence ID" value="HIU23287.1"/>
    <property type="molecule type" value="Genomic_DNA"/>
</dbReference>
<dbReference type="SUPFAM" id="SSF51261">
    <property type="entry name" value="Duplicated hybrid motif"/>
    <property type="match status" value="1"/>
</dbReference>
<accession>A0A9D1L4P9</accession>
<dbReference type="Gene3D" id="2.70.70.10">
    <property type="entry name" value="Glucose Permease (Domain IIA)"/>
    <property type="match status" value="1"/>
</dbReference>
<name>A0A9D1L4P9_9BACT</name>
<evidence type="ECO:0000313" key="1">
    <source>
        <dbReference type="EMBL" id="HIU23287.1"/>
    </source>
</evidence>
<reference evidence="1" key="2">
    <citation type="journal article" date="2021" name="PeerJ">
        <title>Extensive microbial diversity within the chicken gut microbiome revealed by metagenomics and culture.</title>
        <authorList>
            <person name="Gilroy R."/>
            <person name="Ravi A."/>
            <person name="Getino M."/>
            <person name="Pursley I."/>
            <person name="Horton D.L."/>
            <person name="Alikhan N.F."/>
            <person name="Baker D."/>
            <person name="Gharbi K."/>
            <person name="Hall N."/>
            <person name="Watson M."/>
            <person name="Adriaenssens E.M."/>
            <person name="Foster-Nyarko E."/>
            <person name="Jarju S."/>
            <person name="Secka A."/>
            <person name="Antonio M."/>
            <person name="Oren A."/>
            <person name="Chaudhuri R.R."/>
            <person name="La Ragione R."/>
            <person name="Hildebrand F."/>
            <person name="Pallen M.J."/>
        </authorList>
    </citation>
    <scope>NUCLEOTIDE SEQUENCE</scope>
    <source>
        <strain evidence="1">CHK197-8231</strain>
    </source>
</reference>
<dbReference type="Proteomes" id="UP000824087">
    <property type="component" value="Unassembled WGS sequence"/>
</dbReference>
<dbReference type="InterPro" id="IPR011055">
    <property type="entry name" value="Dup_hybrid_motif"/>
</dbReference>
<proteinExistence type="predicted"/>
<protein>
    <submittedName>
        <fullName evidence="1">Uncharacterized protein</fullName>
    </submittedName>
</protein>
<dbReference type="AlphaFoldDB" id="A0A9D1L4P9"/>
<reference evidence="1" key="1">
    <citation type="submission" date="2020-10" db="EMBL/GenBank/DDBJ databases">
        <authorList>
            <person name="Gilroy R."/>
        </authorList>
    </citation>
    <scope>NUCLEOTIDE SEQUENCE</scope>
    <source>
        <strain evidence="1">CHK197-8231</strain>
    </source>
</reference>
<sequence>MNKFYFGMETMRITQNYNGTTSHYNHSHGTPVDYPIDCAGVDGRQSAYFAPVDMKVVAIRGVGNYATNTIWLETTETVQTPTFNDIVWLTLTHWNDGSITSKFKVGDVIKAGEIIAYEGTDGATANHLHVTCGRGHCNSWTENTKGSWVMSGTSLPPEKIMYINDDFTKCVDSGGLVFKSMPKDNNSSATANAPQTTVNKTKRVGVTNGLYLMKLDNSAKICLMPHNATVTVLQENYTTAKGYSMDKVEYNGTVGMCANKYLK</sequence>